<keyword evidence="5" id="KW-0863">Zinc-finger</keyword>
<comment type="caution">
    <text evidence="11">The sequence shown here is derived from an EMBL/GenBank/DDBJ whole genome shotgun (WGS) entry which is preliminary data.</text>
</comment>
<comment type="subcellular location">
    <subcellularLocation>
        <location evidence="1">Nucleus</location>
    </subcellularLocation>
</comment>
<dbReference type="CDD" id="cd06008">
    <property type="entry name" value="NF-X1-zinc-finger"/>
    <property type="match status" value="2"/>
</dbReference>
<evidence type="ECO:0000313" key="12">
    <source>
        <dbReference type="Proteomes" id="UP001152747"/>
    </source>
</evidence>
<evidence type="ECO:0000256" key="6">
    <source>
        <dbReference type="ARBA" id="ARBA00022833"/>
    </source>
</evidence>
<dbReference type="Pfam" id="PF01422">
    <property type="entry name" value="zf-NF-X1"/>
    <property type="match status" value="2"/>
</dbReference>
<keyword evidence="7" id="KW-0805">Transcription regulation</keyword>
<evidence type="ECO:0000256" key="4">
    <source>
        <dbReference type="ARBA" id="ARBA00022737"/>
    </source>
</evidence>
<dbReference type="GO" id="GO:0005634">
    <property type="term" value="C:nucleus"/>
    <property type="evidence" value="ECO:0007669"/>
    <property type="project" value="UniProtKB-SubCell"/>
</dbReference>
<keyword evidence="8" id="KW-0804">Transcription</keyword>
<evidence type="ECO:0000256" key="7">
    <source>
        <dbReference type="ARBA" id="ARBA00023015"/>
    </source>
</evidence>
<dbReference type="GO" id="GO:0000981">
    <property type="term" value="F:DNA-binding transcription factor activity, RNA polymerase II-specific"/>
    <property type="evidence" value="ECO:0007669"/>
    <property type="project" value="TreeGrafter"/>
</dbReference>
<keyword evidence="12" id="KW-1185">Reference proteome</keyword>
<evidence type="ECO:0000256" key="9">
    <source>
        <dbReference type="ARBA" id="ARBA00023242"/>
    </source>
</evidence>
<evidence type="ECO:0000256" key="1">
    <source>
        <dbReference type="ARBA" id="ARBA00004123"/>
    </source>
</evidence>
<protein>
    <recommendedName>
        <fullName evidence="10">NF-X1-type domain-containing protein</fullName>
    </recommendedName>
</protein>
<keyword evidence="3" id="KW-0479">Metal-binding</keyword>
<gene>
    <name evidence="11" type="ORF">CAMP_LOCUS7571</name>
</gene>
<feature type="domain" description="NF-X1-type" evidence="10">
    <location>
        <begin position="245"/>
        <end position="268"/>
    </location>
</feature>
<accession>A0A9P1IGF1</accession>
<dbReference type="OrthoDB" id="19329at2759"/>
<comment type="similarity">
    <text evidence="2">Belongs to the NFX1 family.</text>
</comment>
<proteinExistence type="inferred from homology"/>
<feature type="domain" description="NF-X1-type" evidence="10">
    <location>
        <begin position="74"/>
        <end position="92"/>
    </location>
</feature>
<dbReference type="Proteomes" id="UP001152747">
    <property type="component" value="Unassembled WGS sequence"/>
</dbReference>
<keyword evidence="4" id="KW-0677">Repeat</keyword>
<dbReference type="InterPro" id="IPR034078">
    <property type="entry name" value="NFX1_fam"/>
</dbReference>
<dbReference type="PANTHER" id="PTHR12360">
    <property type="entry name" value="NUCLEAR TRANSCRIPTION FACTOR, X-BOX BINDING 1 NFX1"/>
    <property type="match status" value="1"/>
</dbReference>
<reference evidence="11" key="1">
    <citation type="submission" date="2022-11" db="EMBL/GenBank/DDBJ databases">
        <authorList>
            <person name="Kikuchi T."/>
        </authorList>
    </citation>
    <scope>NUCLEOTIDE SEQUENCE</scope>
    <source>
        <strain evidence="11">PS1010</strain>
    </source>
</reference>
<organism evidence="11 12">
    <name type="scientific">Caenorhabditis angaria</name>
    <dbReference type="NCBI Taxonomy" id="860376"/>
    <lineage>
        <taxon>Eukaryota</taxon>
        <taxon>Metazoa</taxon>
        <taxon>Ecdysozoa</taxon>
        <taxon>Nematoda</taxon>
        <taxon>Chromadorea</taxon>
        <taxon>Rhabditida</taxon>
        <taxon>Rhabditina</taxon>
        <taxon>Rhabditomorpha</taxon>
        <taxon>Rhabditoidea</taxon>
        <taxon>Rhabditidae</taxon>
        <taxon>Peloderinae</taxon>
        <taxon>Caenorhabditis</taxon>
    </lineage>
</organism>
<feature type="domain" description="NF-X1-type" evidence="10">
    <location>
        <begin position="127"/>
        <end position="146"/>
    </location>
</feature>
<dbReference type="GO" id="GO:0000122">
    <property type="term" value="P:negative regulation of transcription by RNA polymerase II"/>
    <property type="evidence" value="ECO:0007669"/>
    <property type="project" value="TreeGrafter"/>
</dbReference>
<evidence type="ECO:0000313" key="11">
    <source>
        <dbReference type="EMBL" id="CAI5444934.1"/>
    </source>
</evidence>
<dbReference type="GO" id="GO:0008270">
    <property type="term" value="F:zinc ion binding"/>
    <property type="evidence" value="ECO:0007669"/>
    <property type="project" value="UniProtKB-KW"/>
</dbReference>
<dbReference type="InterPro" id="IPR000967">
    <property type="entry name" value="Znf_NFX1"/>
</dbReference>
<keyword evidence="6" id="KW-0862">Zinc</keyword>
<dbReference type="EMBL" id="CANHGI010000003">
    <property type="protein sequence ID" value="CAI5444934.1"/>
    <property type="molecule type" value="Genomic_DNA"/>
</dbReference>
<feature type="domain" description="NF-X1-type" evidence="10">
    <location>
        <begin position="183"/>
        <end position="205"/>
    </location>
</feature>
<dbReference type="AlphaFoldDB" id="A0A9P1IGF1"/>
<evidence type="ECO:0000256" key="5">
    <source>
        <dbReference type="ARBA" id="ARBA00022771"/>
    </source>
</evidence>
<evidence type="ECO:0000256" key="2">
    <source>
        <dbReference type="ARBA" id="ARBA00007269"/>
    </source>
</evidence>
<dbReference type="PANTHER" id="PTHR12360:SF12">
    <property type="entry name" value="TRANSCRIPTIONAL REPRESSOR NF-X1"/>
    <property type="match status" value="1"/>
</dbReference>
<sequence length="433" mass="49238">MFHISTGCIIDWARSSRDKEDDNKWRCPTCQNKTEVMPFNYYCFCGKQRNPTYQLGETPHSCGDVCGGARKFGCPHPCAEYCHPGPHPECQQQMEKLCNCRKLAKTVMCGSGNPIMCEDVCGKVLSCGSHTCTKICHAGECEECTLVVEQECFCGELIREVICNPDSHEKYNCGKKCQGFYDCKNHKCERNCHDISKNGCGECPQSISRIKNCLFGKKSLKSNERTSCLDPIPTCGSICDKLLECGNYGKPHRCRELCHEGKCSPCKLNAAVICRCKAMKTQMTCEEYLDVLRNEHCELRRDPNSMIELDDFYDYSSMYENDEMNDQIIDDGWSLTLPSGATLGHRHLFRYFKQYLRPVDGTQRILSRAALEKARGIYPQLAWTGTTGGGVIQARKVARDMKFVERFRRRFDLRVACKSNKLFKTRGFVGDNH</sequence>
<evidence type="ECO:0000259" key="10">
    <source>
        <dbReference type="SMART" id="SM00438"/>
    </source>
</evidence>
<dbReference type="SMART" id="SM00438">
    <property type="entry name" value="ZnF_NFX"/>
    <property type="match status" value="4"/>
</dbReference>
<keyword evidence="9" id="KW-0539">Nucleus</keyword>
<name>A0A9P1IGF1_9PELO</name>
<evidence type="ECO:0000256" key="3">
    <source>
        <dbReference type="ARBA" id="ARBA00022723"/>
    </source>
</evidence>
<evidence type="ECO:0000256" key="8">
    <source>
        <dbReference type="ARBA" id="ARBA00023163"/>
    </source>
</evidence>
<dbReference type="GO" id="GO:0000977">
    <property type="term" value="F:RNA polymerase II transcription regulatory region sequence-specific DNA binding"/>
    <property type="evidence" value="ECO:0007669"/>
    <property type="project" value="TreeGrafter"/>
</dbReference>